<name>A0AAV5WM64_9BILA</name>
<accession>A0AAV5WM64</accession>
<evidence type="ECO:0000313" key="3">
    <source>
        <dbReference type="Proteomes" id="UP001432322"/>
    </source>
</evidence>
<dbReference type="Proteomes" id="UP001432322">
    <property type="component" value="Unassembled WGS sequence"/>
</dbReference>
<feature type="non-terminal residue" evidence="2">
    <location>
        <position position="1"/>
    </location>
</feature>
<comment type="caution">
    <text evidence="2">The sequence shown here is derived from an EMBL/GenBank/DDBJ whole genome shotgun (WGS) entry which is preliminary data.</text>
</comment>
<dbReference type="AlphaFoldDB" id="A0AAV5WM64"/>
<keyword evidence="1" id="KW-0472">Membrane</keyword>
<reference evidence="2" key="1">
    <citation type="submission" date="2023-10" db="EMBL/GenBank/DDBJ databases">
        <title>Genome assembly of Pristionchus species.</title>
        <authorList>
            <person name="Yoshida K."/>
            <person name="Sommer R.J."/>
        </authorList>
    </citation>
    <scope>NUCLEOTIDE SEQUENCE</scope>
    <source>
        <strain evidence="2">RS5133</strain>
    </source>
</reference>
<sequence>LRWMHSRLDLIGVIMCFVLFPLKIVVILALREDIQELFEEIVYSDNERLYKHWALGDDEEDECEQDRAAIEKETRQTNVFGA</sequence>
<protein>
    <submittedName>
        <fullName evidence="2">Uncharacterized protein</fullName>
    </submittedName>
</protein>
<organism evidence="2 3">
    <name type="scientific">Pristionchus fissidentatus</name>
    <dbReference type="NCBI Taxonomy" id="1538716"/>
    <lineage>
        <taxon>Eukaryota</taxon>
        <taxon>Metazoa</taxon>
        <taxon>Ecdysozoa</taxon>
        <taxon>Nematoda</taxon>
        <taxon>Chromadorea</taxon>
        <taxon>Rhabditida</taxon>
        <taxon>Rhabditina</taxon>
        <taxon>Diplogasteromorpha</taxon>
        <taxon>Diplogasteroidea</taxon>
        <taxon>Neodiplogasteridae</taxon>
        <taxon>Pristionchus</taxon>
    </lineage>
</organism>
<keyword evidence="3" id="KW-1185">Reference proteome</keyword>
<proteinExistence type="predicted"/>
<keyword evidence="1" id="KW-0812">Transmembrane</keyword>
<evidence type="ECO:0000313" key="2">
    <source>
        <dbReference type="EMBL" id="GMT32493.1"/>
    </source>
</evidence>
<evidence type="ECO:0000256" key="1">
    <source>
        <dbReference type="SAM" id="Phobius"/>
    </source>
</evidence>
<keyword evidence="1" id="KW-1133">Transmembrane helix</keyword>
<dbReference type="EMBL" id="BTSY01000006">
    <property type="protein sequence ID" value="GMT32493.1"/>
    <property type="molecule type" value="Genomic_DNA"/>
</dbReference>
<feature type="transmembrane region" description="Helical" evidence="1">
    <location>
        <begin position="12"/>
        <end position="30"/>
    </location>
</feature>
<gene>
    <name evidence="2" type="ORF">PFISCL1PPCAC_23790</name>
</gene>